<protein>
    <submittedName>
        <fullName evidence="2 3">Uncharacterized protein</fullName>
    </submittedName>
</protein>
<dbReference type="OMA" id="RLMPFKA"/>
<reference evidence="3" key="2">
    <citation type="submission" date="2018-02" db="UniProtKB">
        <authorList>
            <consortium name="EnsemblPlants"/>
        </authorList>
    </citation>
    <scope>IDENTIFICATION</scope>
    <source>
        <strain evidence="3">Williams 82</strain>
    </source>
</reference>
<dbReference type="PANTHER" id="PTHR37744:SF1">
    <property type="entry name" value="STAR LIPID TRANSFER-LIKE PROTEIN"/>
    <property type="match status" value="1"/>
</dbReference>
<feature type="transmembrane region" description="Helical" evidence="1">
    <location>
        <begin position="48"/>
        <end position="71"/>
    </location>
</feature>
<dbReference type="PaxDb" id="3847-GLYMA0023S00620.2"/>
<proteinExistence type="predicted"/>
<keyword evidence="1" id="KW-0472">Membrane</keyword>
<keyword evidence="1" id="KW-1133">Transmembrane helix</keyword>
<dbReference type="Proteomes" id="UP000008827">
    <property type="component" value="Chromosome 1"/>
</dbReference>
<keyword evidence="4" id="KW-1185">Reference proteome</keyword>
<keyword evidence="1" id="KW-0812">Transmembrane</keyword>
<dbReference type="EnsemblPlants" id="KRH75268">
    <property type="protein sequence ID" value="KRH75268"/>
    <property type="gene ID" value="GLYMA_01G074400"/>
</dbReference>
<dbReference type="EMBL" id="CM000834">
    <property type="protein sequence ID" value="KRH75268.1"/>
    <property type="molecule type" value="Genomic_DNA"/>
</dbReference>
<organism evidence="2">
    <name type="scientific">Glycine max</name>
    <name type="common">Soybean</name>
    <name type="synonym">Glycine hispida</name>
    <dbReference type="NCBI Taxonomy" id="3847"/>
    <lineage>
        <taxon>Eukaryota</taxon>
        <taxon>Viridiplantae</taxon>
        <taxon>Streptophyta</taxon>
        <taxon>Embryophyta</taxon>
        <taxon>Tracheophyta</taxon>
        <taxon>Spermatophyta</taxon>
        <taxon>Magnoliopsida</taxon>
        <taxon>eudicotyledons</taxon>
        <taxon>Gunneridae</taxon>
        <taxon>Pentapetalae</taxon>
        <taxon>rosids</taxon>
        <taxon>fabids</taxon>
        <taxon>Fabales</taxon>
        <taxon>Fabaceae</taxon>
        <taxon>Papilionoideae</taxon>
        <taxon>50 kb inversion clade</taxon>
        <taxon>NPAAA clade</taxon>
        <taxon>indigoferoid/millettioid clade</taxon>
        <taxon>Phaseoleae</taxon>
        <taxon>Glycine</taxon>
        <taxon>Glycine subgen. Soja</taxon>
    </lineage>
</organism>
<evidence type="ECO:0000313" key="4">
    <source>
        <dbReference type="Proteomes" id="UP000008827"/>
    </source>
</evidence>
<accession>K7K0S3</accession>
<gene>
    <name evidence="3" type="primary">LOC100777606</name>
    <name evidence="2" type="ORF">GLYMA_01G074400</name>
</gene>
<evidence type="ECO:0000313" key="2">
    <source>
        <dbReference type="EMBL" id="KRH75268.1"/>
    </source>
</evidence>
<dbReference type="FunCoup" id="K7K0S3">
    <property type="interactions" value="930"/>
</dbReference>
<dbReference type="RefSeq" id="XP_040873625.1">
    <property type="nucleotide sequence ID" value="XM_041017691.1"/>
</dbReference>
<dbReference type="Gramene" id="KRH75268">
    <property type="protein sequence ID" value="KRH75268"/>
    <property type="gene ID" value="GLYMA_01G074400"/>
</dbReference>
<dbReference type="HOGENOM" id="CLU_178090_0_0_1"/>
<dbReference type="GeneID" id="100777606"/>
<evidence type="ECO:0000256" key="1">
    <source>
        <dbReference type="SAM" id="Phobius"/>
    </source>
</evidence>
<reference evidence="2 3" key="1">
    <citation type="journal article" date="2010" name="Nature">
        <title>Genome sequence of the palaeopolyploid soybean.</title>
        <authorList>
            <person name="Schmutz J."/>
            <person name="Cannon S.B."/>
            <person name="Schlueter J."/>
            <person name="Ma J."/>
            <person name="Mitros T."/>
            <person name="Nelson W."/>
            <person name="Hyten D.L."/>
            <person name="Song Q."/>
            <person name="Thelen J.J."/>
            <person name="Cheng J."/>
            <person name="Xu D."/>
            <person name="Hellsten U."/>
            <person name="May G.D."/>
            <person name="Yu Y."/>
            <person name="Sakurai T."/>
            <person name="Umezawa T."/>
            <person name="Bhattacharyya M.K."/>
            <person name="Sandhu D."/>
            <person name="Valliyodan B."/>
            <person name="Lindquist E."/>
            <person name="Peto M."/>
            <person name="Grant D."/>
            <person name="Shu S."/>
            <person name="Goodstein D."/>
            <person name="Barry K."/>
            <person name="Futrell-Griggs M."/>
            <person name="Abernathy B."/>
            <person name="Du J."/>
            <person name="Tian Z."/>
            <person name="Zhu L."/>
            <person name="Gill N."/>
            <person name="Joshi T."/>
            <person name="Libault M."/>
            <person name="Sethuraman A."/>
            <person name="Zhang X.-C."/>
            <person name="Shinozaki K."/>
            <person name="Nguyen H.T."/>
            <person name="Wing R.A."/>
            <person name="Cregan P."/>
            <person name="Specht J."/>
            <person name="Grimwood J."/>
            <person name="Rokhsar D."/>
            <person name="Stacey G."/>
            <person name="Shoemaker R.C."/>
            <person name="Jackson S.A."/>
        </authorList>
    </citation>
    <scope>NUCLEOTIDE SEQUENCE [LARGE SCALE GENOMIC DNA]</scope>
    <source>
        <strain evidence="3">cv. Williams 82</strain>
        <tissue evidence="2">Callus</tissue>
    </source>
</reference>
<dbReference type="OrthoDB" id="1905234at2759"/>
<dbReference type="PANTHER" id="PTHR37744">
    <property type="entry name" value="STAR LIPID TRANSFER-LIKE PROTEIN"/>
    <property type="match status" value="1"/>
</dbReference>
<dbReference type="AlphaFoldDB" id="K7K0S3"/>
<reference evidence="2" key="3">
    <citation type="submission" date="2018-07" db="EMBL/GenBank/DDBJ databases">
        <title>WGS assembly of Glycine max.</title>
        <authorList>
            <person name="Schmutz J."/>
            <person name="Cannon S."/>
            <person name="Schlueter J."/>
            <person name="Ma J."/>
            <person name="Mitros T."/>
            <person name="Nelson W."/>
            <person name="Hyten D."/>
            <person name="Song Q."/>
            <person name="Thelen J."/>
            <person name="Cheng J."/>
            <person name="Xu D."/>
            <person name="Hellsten U."/>
            <person name="May G."/>
            <person name="Yu Y."/>
            <person name="Sakurai T."/>
            <person name="Umezawa T."/>
            <person name="Bhattacharyya M."/>
            <person name="Sandhu D."/>
            <person name="Valliyodan B."/>
            <person name="Lindquist E."/>
            <person name="Peto M."/>
            <person name="Grant D."/>
            <person name="Shu S."/>
            <person name="Goodstein D."/>
            <person name="Barry K."/>
            <person name="Futrell-Griggs M."/>
            <person name="Abernathy B."/>
            <person name="Du J."/>
            <person name="Tian Z."/>
            <person name="Zhu L."/>
            <person name="Gill N."/>
            <person name="Joshi T."/>
            <person name="Libault M."/>
            <person name="Sethuraman A."/>
            <person name="Zhang X."/>
            <person name="Shinozaki K."/>
            <person name="Nguyen H."/>
            <person name="Wing R."/>
            <person name="Cregan P."/>
            <person name="Specht J."/>
            <person name="Grimwood J."/>
            <person name="Rokhsar D."/>
            <person name="Stacey G."/>
            <person name="Shoemaker R."/>
            <person name="Jackson S."/>
        </authorList>
    </citation>
    <scope>NUCLEOTIDE SEQUENCE</scope>
    <source>
        <tissue evidence="2">Callus</tissue>
    </source>
</reference>
<dbReference type="eggNOG" id="ENOG502S7U5">
    <property type="taxonomic scope" value="Eukaryota"/>
</dbReference>
<evidence type="ECO:0000313" key="3">
    <source>
        <dbReference type="EnsemblPlants" id="KRH75268"/>
    </source>
</evidence>
<dbReference type="KEGG" id="gmx:100777606"/>
<sequence>MKMEEAAGSGNSDGGNKWWWGVASAAQMGLGIRTFAKGHGGDSRLMPFKAFVVASLFVSSAASASVLLLQANGIHRVEDLMKAGANLRAKLGLRPRTQNKNMDDS</sequence>
<name>K7K0S3_SOYBN</name>